<evidence type="ECO:0000313" key="4">
    <source>
        <dbReference type="Proteomes" id="UP000747110"/>
    </source>
</evidence>
<dbReference type="EMBL" id="BNCQ01000008">
    <property type="protein sequence ID" value="GIM00649.1"/>
    <property type="molecule type" value="Genomic_DNA"/>
</dbReference>
<feature type="compositionally biased region" description="Polar residues" evidence="1">
    <location>
        <begin position="410"/>
        <end position="420"/>
    </location>
</feature>
<dbReference type="GO" id="GO:0051276">
    <property type="term" value="P:chromosome organization"/>
    <property type="evidence" value="ECO:0007669"/>
    <property type="project" value="TreeGrafter"/>
</dbReference>
<dbReference type="Proteomes" id="UP000747110">
    <property type="component" value="Unassembled WGS sequence"/>
</dbReference>
<comment type="caution">
    <text evidence="2">The sequence shown here is derived from an EMBL/GenBank/DDBJ whole genome shotgun (WGS) entry which is preliminary data.</text>
</comment>
<dbReference type="GO" id="GO:0003690">
    <property type="term" value="F:double-stranded DNA binding"/>
    <property type="evidence" value="ECO:0007669"/>
    <property type="project" value="InterPro"/>
</dbReference>
<sequence length="438" mass="44654">MSESSGDTPDWLRQHTETPIKIFISSSSSDDDDDMPLVRRNLGVTSGIGGGPGPSQPAVTAAQTGQVEDLQQSSQQPTGNAGQRVPKDEASQPPLELSQQSVLPASSQKQVERSQQEAQVQPLAGEPSIAANIGEAVDAGKLPIMLPERLNRNKVLLELPSAPASGEQYHGAADLSGDSGAVGRIVVLGSGASGKGAAAAGDSDGSGLQLQVDLKGVLYNAWVLPLATTAMVLNIGPTEAKVESLFNDFIRLREAVDPYGSDEDGGDAGLAYLLDGDDENYQVAGWDGEGDDAPGQGAKVSKAPGKPRKRAADKAAGGGPEKKAKTSKKAAATKANKKDGGAGVGAKRTPAGAAKKKVPSEPGTDTKGKNSTGPKKTTEAKKAAEESPAETKKKKTAASQGLGVKAGNVTKRTSAGSKKQTTLTALAAAAKPAGESRK</sequence>
<dbReference type="Proteomes" id="UP000722791">
    <property type="component" value="Unassembled WGS sequence"/>
</dbReference>
<dbReference type="AlphaFoldDB" id="A0A8J4CCE8"/>
<dbReference type="GO" id="GO:0009330">
    <property type="term" value="C:DNA topoisomerase type II (double strand cut, ATP-hydrolyzing) complex"/>
    <property type="evidence" value="ECO:0007669"/>
    <property type="project" value="InterPro"/>
</dbReference>
<feature type="compositionally biased region" description="Polar residues" evidence="1">
    <location>
        <begin position="57"/>
        <end position="81"/>
    </location>
</feature>
<dbReference type="OrthoDB" id="549068at2759"/>
<protein>
    <submittedName>
        <fullName evidence="2">Uncharacterized protein</fullName>
    </submittedName>
</protein>
<evidence type="ECO:0000313" key="3">
    <source>
        <dbReference type="EMBL" id="GIM00649.1"/>
    </source>
</evidence>
<dbReference type="EMBL" id="BNCP01000008">
    <property type="protein sequence ID" value="GIL75939.1"/>
    <property type="molecule type" value="Genomic_DNA"/>
</dbReference>
<feature type="region of interest" description="Disordered" evidence="1">
    <location>
        <begin position="22"/>
        <end position="123"/>
    </location>
</feature>
<accession>A0A8J4CCE8</accession>
<evidence type="ECO:0000256" key="1">
    <source>
        <dbReference type="SAM" id="MobiDB-lite"/>
    </source>
</evidence>
<feature type="compositionally biased region" description="Basic and acidic residues" evidence="1">
    <location>
        <begin position="376"/>
        <end position="391"/>
    </location>
</feature>
<dbReference type="InterPro" id="IPR033246">
    <property type="entry name" value="BIN4"/>
</dbReference>
<gene>
    <name evidence="2" type="ORF">Vretifemale_5571</name>
    <name evidence="3" type="ORF">Vretimale_5514</name>
</gene>
<feature type="compositionally biased region" description="Low complexity" evidence="1">
    <location>
        <begin position="421"/>
        <end position="430"/>
    </location>
</feature>
<organism evidence="2 4">
    <name type="scientific">Volvox reticuliferus</name>
    <dbReference type="NCBI Taxonomy" id="1737510"/>
    <lineage>
        <taxon>Eukaryota</taxon>
        <taxon>Viridiplantae</taxon>
        <taxon>Chlorophyta</taxon>
        <taxon>core chlorophytes</taxon>
        <taxon>Chlorophyceae</taxon>
        <taxon>CS clade</taxon>
        <taxon>Chlamydomonadales</taxon>
        <taxon>Volvocaceae</taxon>
        <taxon>Volvox</taxon>
    </lineage>
</organism>
<dbReference type="PANTHER" id="PTHR34810:SF1">
    <property type="entry name" value="DNA-BINDING PROTEIN BIN4"/>
    <property type="match status" value="1"/>
</dbReference>
<evidence type="ECO:0000313" key="2">
    <source>
        <dbReference type="EMBL" id="GIL75939.1"/>
    </source>
</evidence>
<name>A0A8J4CCE8_9CHLO</name>
<proteinExistence type="predicted"/>
<dbReference type="GO" id="GO:0005634">
    <property type="term" value="C:nucleus"/>
    <property type="evidence" value="ECO:0007669"/>
    <property type="project" value="TreeGrafter"/>
</dbReference>
<feature type="region of interest" description="Disordered" evidence="1">
    <location>
        <begin position="282"/>
        <end position="438"/>
    </location>
</feature>
<reference evidence="2" key="1">
    <citation type="journal article" date="2021" name="Proc. Natl. Acad. Sci. U.S.A.">
        <title>Three genomes in the algal genus Volvox reveal the fate of a haploid sex-determining region after a transition to homothallism.</title>
        <authorList>
            <person name="Yamamoto K."/>
            <person name="Hamaji T."/>
            <person name="Kawai-Toyooka H."/>
            <person name="Matsuzaki R."/>
            <person name="Takahashi F."/>
            <person name="Nishimura Y."/>
            <person name="Kawachi M."/>
            <person name="Noguchi H."/>
            <person name="Minakuchi Y."/>
            <person name="Umen J.G."/>
            <person name="Toyoda A."/>
            <person name="Nozaki H."/>
        </authorList>
    </citation>
    <scope>NUCLEOTIDE SEQUENCE</scope>
    <source>
        <strain evidence="3">NIES-3785</strain>
        <strain evidence="2">NIES-3786</strain>
    </source>
</reference>
<feature type="compositionally biased region" description="Polar residues" evidence="1">
    <location>
        <begin position="97"/>
        <end position="109"/>
    </location>
</feature>
<keyword evidence="4" id="KW-1185">Reference proteome</keyword>
<dbReference type="GO" id="GO:0042023">
    <property type="term" value="P:DNA endoreduplication"/>
    <property type="evidence" value="ECO:0007669"/>
    <property type="project" value="InterPro"/>
</dbReference>
<dbReference type="PANTHER" id="PTHR34810">
    <property type="entry name" value="DNA-BINDING PROTEIN BIN4"/>
    <property type="match status" value="1"/>
</dbReference>